<feature type="region of interest" description="Disordered" evidence="1">
    <location>
        <begin position="1"/>
        <end position="25"/>
    </location>
</feature>
<dbReference type="EMBL" id="JAIWYP010000001">
    <property type="protein sequence ID" value="KAH3896895.1"/>
    <property type="molecule type" value="Genomic_DNA"/>
</dbReference>
<proteinExistence type="predicted"/>
<reference evidence="2" key="2">
    <citation type="submission" date="2020-11" db="EMBL/GenBank/DDBJ databases">
        <authorList>
            <person name="McCartney M.A."/>
            <person name="Auch B."/>
            <person name="Kono T."/>
            <person name="Mallez S."/>
            <person name="Becker A."/>
            <person name="Gohl D.M."/>
            <person name="Silverstein K.A.T."/>
            <person name="Koren S."/>
            <person name="Bechman K.B."/>
            <person name="Herman A."/>
            <person name="Abrahante J.E."/>
            <person name="Garbe J."/>
        </authorList>
    </citation>
    <scope>NUCLEOTIDE SEQUENCE</scope>
    <source>
        <strain evidence="2">Duluth1</strain>
        <tissue evidence="2">Whole animal</tissue>
    </source>
</reference>
<reference evidence="2" key="1">
    <citation type="journal article" date="2019" name="bioRxiv">
        <title>The Genome of the Zebra Mussel, Dreissena polymorpha: A Resource for Invasive Species Research.</title>
        <authorList>
            <person name="McCartney M.A."/>
            <person name="Auch B."/>
            <person name="Kono T."/>
            <person name="Mallez S."/>
            <person name="Zhang Y."/>
            <person name="Obille A."/>
            <person name="Becker A."/>
            <person name="Abrahante J.E."/>
            <person name="Garbe J."/>
            <person name="Badalamenti J.P."/>
            <person name="Herman A."/>
            <person name="Mangelson H."/>
            <person name="Liachko I."/>
            <person name="Sullivan S."/>
            <person name="Sone E.D."/>
            <person name="Koren S."/>
            <person name="Silverstein K.A.T."/>
            <person name="Beckman K.B."/>
            <person name="Gohl D.M."/>
        </authorList>
    </citation>
    <scope>NUCLEOTIDE SEQUENCE</scope>
    <source>
        <strain evidence="2">Duluth1</strain>
        <tissue evidence="2">Whole animal</tissue>
    </source>
</reference>
<organism evidence="2 3">
    <name type="scientific">Dreissena polymorpha</name>
    <name type="common">Zebra mussel</name>
    <name type="synonym">Mytilus polymorpha</name>
    <dbReference type="NCBI Taxonomy" id="45954"/>
    <lineage>
        <taxon>Eukaryota</taxon>
        <taxon>Metazoa</taxon>
        <taxon>Spiralia</taxon>
        <taxon>Lophotrochozoa</taxon>
        <taxon>Mollusca</taxon>
        <taxon>Bivalvia</taxon>
        <taxon>Autobranchia</taxon>
        <taxon>Heteroconchia</taxon>
        <taxon>Euheterodonta</taxon>
        <taxon>Imparidentia</taxon>
        <taxon>Neoheterodontei</taxon>
        <taxon>Myida</taxon>
        <taxon>Dreissenoidea</taxon>
        <taxon>Dreissenidae</taxon>
        <taxon>Dreissena</taxon>
    </lineage>
</organism>
<dbReference type="Proteomes" id="UP000828390">
    <property type="component" value="Unassembled WGS sequence"/>
</dbReference>
<comment type="caution">
    <text evidence="2">The sequence shown here is derived from an EMBL/GenBank/DDBJ whole genome shotgun (WGS) entry which is preliminary data.</text>
</comment>
<dbReference type="AlphaFoldDB" id="A0A9D4SAT4"/>
<gene>
    <name evidence="2" type="ORF">DPMN_021079</name>
</gene>
<keyword evidence="3" id="KW-1185">Reference proteome</keyword>
<evidence type="ECO:0000256" key="1">
    <source>
        <dbReference type="SAM" id="MobiDB-lite"/>
    </source>
</evidence>
<accession>A0A9D4SAT4</accession>
<name>A0A9D4SAT4_DREPO</name>
<evidence type="ECO:0000313" key="2">
    <source>
        <dbReference type="EMBL" id="KAH3896895.1"/>
    </source>
</evidence>
<evidence type="ECO:0000313" key="3">
    <source>
        <dbReference type="Proteomes" id="UP000828390"/>
    </source>
</evidence>
<protein>
    <submittedName>
        <fullName evidence="2">Uncharacterized protein</fullName>
    </submittedName>
</protein>
<sequence length="65" mass="7516">MGGDDDDDHDDDHYDDDDDDDDDVVVDDELFDDHSDLYQVIPSLLWYCPIQSYSGNLNTIITLYL</sequence>